<keyword evidence="3" id="KW-1185">Reference proteome</keyword>
<dbReference type="Pfam" id="PF00174">
    <property type="entry name" value="Oxidored_molyb"/>
    <property type="match status" value="1"/>
</dbReference>
<dbReference type="EMBL" id="JBHSAP010000003">
    <property type="protein sequence ID" value="MFC4075303.1"/>
    <property type="molecule type" value="Genomic_DNA"/>
</dbReference>
<dbReference type="SUPFAM" id="SSF56524">
    <property type="entry name" value="Oxidoreductase molybdopterin-binding domain"/>
    <property type="match status" value="1"/>
</dbReference>
<dbReference type="InterPro" id="IPR036374">
    <property type="entry name" value="OxRdtase_Mopterin-bd_sf"/>
</dbReference>
<evidence type="ECO:0000313" key="2">
    <source>
        <dbReference type="EMBL" id="MFC4075303.1"/>
    </source>
</evidence>
<dbReference type="Gene3D" id="3.90.420.10">
    <property type="entry name" value="Oxidoreductase, molybdopterin-binding domain"/>
    <property type="match status" value="1"/>
</dbReference>
<comment type="caution">
    <text evidence="2">The sequence shown here is derived from an EMBL/GenBank/DDBJ whole genome shotgun (WGS) entry which is preliminary data.</text>
</comment>
<gene>
    <name evidence="2" type="ORF">ACFOUO_00555</name>
</gene>
<evidence type="ECO:0000259" key="1">
    <source>
        <dbReference type="Pfam" id="PF00174"/>
    </source>
</evidence>
<dbReference type="InterPro" id="IPR000572">
    <property type="entry name" value="OxRdtase_Mopterin-bd_dom"/>
</dbReference>
<dbReference type="Proteomes" id="UP001595843">
    <property type="component" value="Unassembled WGS sequence"/>
</dbReference>
<reference evidence="3" key="1">
    <citation type="journal article" date="2019" name="Int. J. Syst. Evol. Microbiol.">
        <title>The Global Catalogue of Microorganisms (GCM) 10K type strain sequencing project: providing services to taxonomists for standard genome sequencing and annotation.</title>
        <authorList>
            <consortium name="The Broad Institute Genomics Platform"/>
            <consortium name="The Broad Institute Genome Sequencing Center for Infectious Disease"/>
            <person name="Wu L."/>
            <person name="Ma J."/>
        </authorList>
    </citation>
    <scope>NUCLEOTIDE SEQUENCE [LARGE SCALE GENOMIC DNA]</scope>
    <source>
        <strain evidence="3">IBRC-M 10813</strain>
    </source>
</reference>
<protein>
    <submittedName>
        <fullName evidence="2">Molybdopterin-dependent oxidoreductase</fullName>
    </submittedName>
</protein>
<proteinExistence type="predicted"/>
<name>A0ABV8JAE1_9BACL</name>
<sequence length="153" mass="17072">MGNWRVKVVGAVESPYELTEEIANRMNDGSVRPEERVPGVDGKAVSLKAVLGYAVLTRGATHVRFIAADEFQADIPLKELEQAFFLYQRQEGRPLERGGPLRLYVPDGSSNCLNVKSVTEVQVVAREKEDADRSASFGFRQTLSPDTLRLKHR</sequence>
<accession>A0ABV8JAE1</accession>
<dbReference type="RefSeq" id="WP_380701090.1">
    <property type="nucleotide sequence ID" value="NZ_JBHSAP010000003.1"/>
</dbReference>
<evidence type="ECO:0000313" key="3">
    <source>
        <dbReference type="Proteomes" id="UP001595843"/>
    </source>
</evidence>
<feature type="domain" description="Oxidoreductase molybdopterin-binding" evidence="1">
    <location>
        <begin position="45"/>
        <end position="129"/>
    </location>
</feature>
<organism evidence="2 3">
    <name type="scientific">Salinithrix halophila</name>
    <dbReference type="NCBI Taxonomy" id="1485204"/>
    <lineage>
        <taxon>Bacteria</taxon>
        <taxon>Bacillati</taxon>
        <taxon>Bacillota</taxon>
        <taxon>Bacilli</taxon>
        <taxon>Bacillales</taxon>
        <taxon>Thermoactinomycetaceae</taxon>
        <taxon>Salinithrix</taxon>
    </lineage>
</organism>